<evidence type="ECO:0000256" key="4">
    <source>
        <dbReference type="ARBA" id="ARBA00022833"/>
    </source>
</evidence>
<dbReference type="InterPro" id="IPR051156">
    <property type="entry name" value="Mito/Outer_Membr_Metalloprot"/>
</dbReference>
<dbReference type="RefSeq" id="WP_133590618.1">
    <property type="nucleotide sequence ID" value="NZ_CP037953.1"/>
</dbReference>
<dbReference type="Proteomes" id="UP000295375">
    <property type="component" value="Unassembled WGS sequence"/>
</dbReference>
<keyword evidence="5 6" id="KW-0482">Metalloprotease</keyword>
<evidence type="ECO:0000256" key="5">
    <source>
        <dbReference type="ARBA" id="ARBA00023049"/>
    </source>
</evidence>
<accession>A0A4R6UM29</accession>
<comment type="caution">
    <text evidence="8">The sequence shown here is derived from an EMBL/GenBank/DDBJ whole genome shotgun (WGS) entry which is preliminary data.</text>
</comment>
<gene>
    <name evidence="8" type="ORF">EV696_108108</name>
</gene>
<keyword evidence="2" id="KW-0479">Metal-binding</keyword>
<organism evidence="8 9">
    <name type="scientific">Permianibacter aggregans</name>
    <dbReference type="NCBI Taxonomy" id="1510150"/>
    <lineage>
        <taxon>Bacteria</taxon>
        <taxon>Pseudomonadati</taxon>
        <taxon>Pseudomonadota</taxon>
        <taxon>Gammaproteobacteria</taxon>
        <taxon>Pseudomonadales</taxon>
        <taxon>Pseudomonadaceae</taxon>
        <taxon>Permianibacter</taxon>
    </lineage>
</organism>
<dbReference type="EMBL" id="SNYM01000008">
    <property type="protein sequence ID" value="TDQ48128.1"/>
    <property type="molecule type" value="Genomic_DNA"/>
</dbReference>
<evidence type="ECO:0000256" key="2">
    <source>
        <dbReference type="ARBA" id="ARBA00022723"/>
    </source>
</evidence>
<evidence type="ECO:0000259" key="7">
    <source>
        <dbReference type="Pfam" id="PF01435"/>
    </source>
</evidence>
<sequence length="277" mass="30180">MNKIWLRRLSLGLLALTLVACATSVVTGRRQFMIVSEDSAIAASQQAYAQQVNELSDAGKLSTDKALINRIERITGKLVAQAIKYRPETAQWQWSVAVINDPETVNAYCMAGGRMAIYTGLVQKLNATDDEIAQVMGHEIAHALAAHTAEKMSTHLVVNGLVLGTAVATEMDNRSVIGAAALANVALALPNSRQMEADADRIGIEIAAKAGFDPQAAVTLWQKMAKESGNNGFEFLSTHPAPERRQKELQKLVPQMMPYYQDQSPRPTFPLKTVHNV</sequence>
<dbReference type="InterPro" id="IPR001915">
    <property type="entry name" value="Peptidase_M48"/>
</dbReference>
<comment type="similarity">
    <text evidence="6">Belongs to the peptidase M48 family.</text>
</comment>
<comment type="cofactor">
    <cofactor evidence="6">
        <name>Zn(2+)</name>
        <dbReference type="ChEBI" id="CHEBI:29105"/>
    </cofactor>
    <text evidence="6">Binds 1 zinc ion per subunit.</text>
</comment>
<protein>
    <submittedName>
        <fullName evidence="8">Peptidase M48-like protein</fullName>
    </submittedName>
</protein>
<keyword evidence="4 6" id="KW-0862">Zinc</keyword>
<evidence type="ECO:0000313" key="8">
    <source>
        <dbReference type="EMBL" id="TDQ48128.1"/>
    </source>
</evidence>
<evidence type="ECO:0000256" key="1">
    <source>
        <dbReference type="ARBA" id="ARBA00022670"/>
    </source>
</evidence>
<dbReference type="GO" id="GO:0051603">
    <property type="term" value="P:proteolysis involved in protein catabolic process"/>
    <property type="evidence" value="ECO:0007669"/>
    <property type="project" value="TreeGrafter"/>
</dbReference>
<dbReference type="OrthoDB" id="9810445at2"/>
<keyword evidence="3 6" id="KW-0378">Hydrolase</keyword>
<dbReference type="CDD" id="cd07331">
    <property type="entry name" value="M48C_Oma1_like"/>
    <property type="match status" value="1"/>
</dbReference>
<name>A0A4R6UM29_9GAMM</name>
<dbReference type="PANTHER" id="PTHR22726:SF1">
    <property type="entry name" value="METALLOENDOPEPTIDASE OMA1, MITOCHONDRIAL"/>
    <property type="match status" value="1"/>
</dbReference>
<dbReference type="AlphaFoldDB" id="A0A4R6UM29"/>
<dbReference type="GO" id="GO:0016020">
    <property type="term" value="C:membrane"/>
    <property type="evidence" value="ECO:0007669"/>
    <property type="project" value="TreeGrafter"/>
</dbReference>
<evidence type="ECO:0000256" key="3">
    <source>
        <dbReference type="ARBA" id="ARBA00022801"/>
    </source>
</evidence>
<evidence type="ECO:0000256" key="6">
    <source>
        <dbReference type="RuleBase" id="RU003983"/>
    </source>
</evidence>
<keyword evidence="9" id="KW-1185">Reference proteome</keyword>
<dbReference type="PROSITE" id="PS51257">
    <property type="entry name" value="PROKAR_LIPOPROTEIN"/>
    <property type="match status" value="1"/>
</dbReference>
<dbReference type="Pfam" id="PF01435">
    <property type="entry name" value="Peptidase_M48"/>
    <property type="match status" value="1"/>
</dbReference>
<feature type="domain" description="Peptidase M48" evidence="7">
    <location>
        <begin position="70"/>
        <end position="252"/>
    </location>
</feature>
<dbReference type="Gene3D" id="3.30.2010.10">
    <property type="entry name" value="Metalloproteases ('zincins'), catalytic domain"/>
    <property type="match status" value="1"/>
</dbReference>
<dbReference type="GO" id="GO:0004222">
    <property type="term" value="F:metalloendopeptidase activity"/>
    <property type="evidence" value="ECO:0007669"/>
    <property type="project" value="InterPro"/>
</dbReference>
<keyword evidence="1 6" id="KW-0645">Protease</keyword>
<evidence type="ECO:0000313" key="9">
    <source>
        <dbReference type="Proteomes" id="UP000295375"/>
    </source>
</evidence>
<dbReference type="GO" id="GO:0046872">
    <property type="term" value="F:metal ion binding"/>
    <property type="evidence" value="ECO:0007669"/>
    <property type="project" value="UniProtKB-KW"/>
</dbReference>
<dbReference type="PANTHER" id="PTHR22726">
    <property type="entry name" value="METALLOENDOPEPTIDASE OMA1"/>
    <property type="match status" value="1"/>
</dbReference>
<proteinExistence type="inferred from homology"/>
<reference evidence="8 9" key="1">
    <citation type="submission" date="2019-03" db="EMBL/GenBank/DDBJ databases">
        <title>Genomic Encyclopedia of Type Strains, Phase IV (KMG-IV): sequencing the most valuable type-strain genomes for metagenomic binning, comparative biology and taxonomic classification.</title>
        <authorList>
            <person name="Goeker M."/>
        </authorList>
    </citation>
    <scope>NUCLEOTIDE SEQUENCE [LARGE SCALE GENOMIC DNA]</scope>
    <source>
        <strain evidence="8 9">DSM 103792</strain>
    </source>
</reference>